<dbReference type="Gene3D" id="3.30.1540.10">
    <property type="entry name" value="formyl-coa transferase, domain 3"/>
    <property type="match status" value="1"/>
</dbReference>
<dbReference type="InterPro" id="IPR044855">
    <property type="entry name" value="CoA-Trfase_III_dom3_sf"/>
</dbReference>
<reference evidence="2" key="1">
    <citation type="submission" date="2013-08" db="EMBL/GenBank/DDBJ databases">
        <authorList>
            <person name="Mendez C."/>
            <person name="Richter M."/>
            <person name="Ferrer M."/>
            <person name="Sanchez J."/>
        </authorList>
    </citation>
    <scope>NUCLEOTIDE SEQUENCE</scope>
</reference>
<protein>
    <submittedName>
        <fullName evidence="2">Acyl-CoA transferase/carnitine dehydratase</fullName>
    </submittedName>
</protein>
<organism evidence="2">
    <name type="scientific">mine drainage metagenome</name>
    <dbReference type="NCBI Taxonomy" id="410659"/>
    <lineage>
        <taxon>unclassified sequences</taxon>
        <taxon>metagenomes</taxon>
        <taxon>ecological metagenomes</taxon>
    </lineage>
</organism>
<keyword evidence="1 2" id="KW-0808">Transferase</keyword>
<dbReference type="PANTHER" id="PTHR48207">
    <property type="entry name" value="SUCCINATE--HYDROXYMETHYLGLUTARATE COA-TRANSFERASE"/>
    <property type="match status" value="1"/>
</dbReference>
<dbReference type="InterPro" id="IPR050483">
    <property type="entry name" value="CoA-transferase_III_domain"/>
</dbReference>
<name>T0ZAZ5_9ZZZZ</name>
<dbReference type="Pfam" id="PF02515">
    <property type="entry name" value="CoA_transf_3"/>
    <property type="match status" value="1"/>
</dbReference>
<dbReference type="Gene3D" id="3.40.50.10540">
    <property type="entry name" value="Crotonobetainyl-coa:carnitine coa-transferase, domain 1"/>
    <property type="match status" value="1"/>
</dbReference>
<accession>T0ZAZ5</accession>
<comment type="caution">
    <text evidence="2">The sequence shown here is derived from an EMBL/GenBank/DDBJ whole genome shotgun (WGS) entry which is preliminary data.</text>
</comment>
<reference evidence="2" key="2">
    <citation type="journal article" date="2014" name="ISME J.">
        <title>Microbial stratification in low pH oxic and suboxic macroscopic growths along an acid mine drainage.</title>
        <authorList>
            <person name="Mendez-Garcia C."/>
            <person name="Mesa V."/>
            <person name="Sprenger R.R."/>
            <person name="Richter M."/>
            <person name="Diez M.S."/>
            <person name="Solano J."/>
            <person name="Bargiela R."/>
            <person name="Golyshina O.V."/>
            <person name="Manteca A."/>
            <person name="Ramos J.L."/>
            <person name="Gallego J.R."/>
            <person name="Llorente I."/>
            <person name="Martins Dos Santos V.A."/>
            <person name="Jensen O.N."/>
            <person name="Pelaez A.I."/>
            <person name="Sanchez J."/>
            <person name="Ferrer M."/>
        </authorList>
    </citation>
    <scope>NUCLEOTIDE SEQUENCE</scope>
</reference>
<dbReference type="AlphaFoldDB" id="T0ZAZ5"/>
<evidence type="ECO:0000256" key="1">
    <source>
        <dbReference type="ARBA" id="ARBA00022679"/>
    </source>
</evidence>
<sequence>MVAGDLGADVIKVEGPDGDPVRSLAPPRFGEDATYYLAVNRHRRNVVADLRRPEDVAVVLDLVREADAVVENFLPNQVRALGIDRLREANPQCVWVSVTPATSGGPVAAQPSFDLLAQARSGLMGVTGRPDGEPTKVGAPIADVVTGLYATIGLLTGLVARARGHGARHFEAPLLESTMSALINQAQGYLSTGVNPHRLGNDHPSIAPYGPVTTADGYVLLAVGTDAQYARLVEVLGDAQLAGHDEWATNAARVADLANLRSALDRVFTRYGTDHWLELLGTSGVPHGPILDVAGAFAQPQVRE</sequence>
<feature type="non-terminal residue" evidence="2">
    <location>
        <position position="304"/>
    </location>
</feature>
<dbReference type="GO" id="GO:0008410">
    <property type="term" value="F:CoA-transferase activity"/>
    <property type="evidence" value="ECO:0007669"/>
    <property type="project" value="TreeGrafter"/>
</dbReference>
<dbReference type="InterPro" id="IPR003673">
    <property type="entry name" value="CoA-Trfase_fam_III"/>
</dbReference>
<gene>
    <name evidence="2" type="ORF">B1B_14617</name>
</gene>
<dbReference type="EMBL" id="AUZY01009702">
    <property type="protein sequence ID" value="EQD41282.1"/>
    <property type="molecule type" value="Genomic_DNA"/>
</dbReference>
<dbReference type="SUPFAM" id="SSF89796">
    <property type="entry name" value="CoA-transferase family III (CaiB/BaiF)"/>
    <property type="match status" value="1"/>
</dbReference>
<evidence type="ECO:0000313" key="2">
    <source>
        <dbReference type="EMBL" id="EQD41282.1"/>
    </source>
</evidence>
<dbReference type="PANTHER" id="PTHR48207:SF3">
    <property type="entry name" value="SUCCINATE--HYDROXYMETHYLGLUTARATE COA-TRANSFERASE"/>
    <property type="match status" value="1"/>
</dbReference>
<dbReference type="InterPro" id="IPR023606">
    <property type="entry name" value="CoA-Trfase_III_dom_1_sf"/>
</dbReference>
<proteinExistence type="predicted"/>